<protein>
    <submittedName>
        <fullName evidence="2">Uncharacterized protein</fullName>
    </submittedName>
</protein>
<dbReference type="EMBL" id="KQ435821">
    <property type="protein sequence ID" value="KOX72356.1"/>
    <property type="molecule type" value="Genomic_DNA"/>
</dbReference>
<keyword evidence="3" id="KW-1185">Reference proteome</keyword>
<feature type="region of interest" description="Disordered" evidence="1">
    <location>
        <begin position="33"/>
        <end position="77"/>
    </location>
</feature>
<organism evidence="2 3">
    <name type="scientific">Melipona quadrifasciata</name>
    <dbReference type="NCBI Taxonomy" id="166423"/>
    <lineage>
        <taxon>Eukaryota</taxon>
        <taxon>Metazoa</taxon>
        <taxon>Ecdysozoa</taxon>
        <taxon>Arthropoda</taxon>
        <taxon>Hexapoda</taxon>
        <taxon>Insecta</taxon>
        <taxon>Pterygota</taxon>
        <taxon>Neoptera</taxon>
        <taxon>Endopterygota</taxon>
        <taxon>Hymenoptera</taxon>
        <taxon>Apocrita</taxon>
        <taxon>Aculeata</taxon>
        <taxon>Apoidea</taxon>
        <taxon>Anthophila</taxon>
        <taxon>Apidae</taxon>
        <taxon>Melipona</taxon>
    </lineage>
</organism>
<evidence type="ECO:0000313" key="3">
    <source>
        <dbReference type="Proteomes" id="UP000053105"/>
    </source>
</evidence>
<evidence type="ECO:0000256" key="1">
    <source>
        <dbReference type="SAM" id="MobiDB-lite"/>
    </source>
</evidence>
<dbReference type="Proteomes" id="UP000053105">
    <property type="component" value="Unassembled WGS sequence"/>
</dbReference>
<dbReference type="AlphaFoldDB" id="A0A0M8ZXZ7"/>
<feature type="compositionally biased region" description="Basic residues" evidence="1">
    <location>
        <begin position="40"/>
        <end position="55"/>
    </location>
</feature>
<proteinExistence type="predicted"/>
<accession>A0A0M8ZXZ7</accession>
<reference evidence="2 3" key="1">
    <citation type="submission" date="2015-07" db="EMBL/GenBank/DDBJ databases">
        <title>The genome of Melipona quadrifasciata.</title>
        <authorList>
            <person name="Pan H."/>
            <person name="Kapheim K."/>
        </authorList>
    </citation>
    <scope>NUCLEOTIDE SEQUENCE [LARGE SCALE GENOMIC DNA]</scope>
    <source>
        <strain evidence="2">0111107301</strain>
        <tissue evidence="2">Whole body</tissue>
    </source>
</reference>
<evidence type="ECO:0000313" key="2">
    <source>
        <dbReference type="EMBL" id="KOX72356.1"/>
    </source>
</evidence>
<name>A0A0M8ZXZ7_9HYME</name>
<gene>
    <name evidence="2" type="ORF">WN51_01455</name>
</gene>
<feature type="compositionally biased region" description="Basic and acidic residues" evidence="1">
    <location>
        <begin position="56"/>
        <end position="68"/>
    </location>
</feature>
<sequence length="105" mass="12137">MESIEEKDNFSAFLCHPPETISTMHPVFEKFSNTVDLPRNKRRGMKKKKRRKKREKRVEQRAGRDGKGQTDVTRNRTIVNPDVLSCQDVVSGADMTQMESRALTE</sequence>